<sequence length="46" mass="5409">MLDVHEWEAELSESLEPFLDALGHKARQLIMWLFITSFSDCDSIKR</sequence>
<name>A0A512E2X2_9PROT</name>
<accession>A0A512E2X2</accession>
<protein>
    <submittedName>
        <fullName evidence="1">Uncharacterized protein</fullName>
    </submittedName>
</protein>
<evidence type="ECO:0000313" key="1">
    <source>
        <dbReference type="EMBL" id="GEO43026.1"/>
    </source>
</evidence>
<gene>
    <name evidence="1" type="ORF">SAE02_71740</name>
</gene>
<comment type="caution">
    <text evidence="1">The sequence shown here is derived from an EMBL/GenBank/DDBJ whole genome shotgun (WGS) entry which is preliminary data.</text>
</comment>
<proteinExistence type="predicted"/>
<dbReference type="Proteomes" id="UP000321523">
    <property type="component" value="Unassembled WGS sequence"/>
</dbReference>
<dbReference type="EMBL" id="BJYZ01000059">
    <property type="protein sequence ID" value="GEO43026.1"/>
    <property type="molecule type" value="Genomic_DNA"/>
</dbReference>
<evidence type="ECO:0000313" key="2">
    <source>
        <dbReference type="Proteomes" id="UP000321523"/>
    </source>
</evidence>
<keyword evidence="2" id="KW-1185">Reference proteome</keyword>
<reference evidence="1 2" key="1">
    <citation type="submission" date="2019-07" db="EMBL/GenBank/DDBJ databases">
        <title>Whole genome shotgun sequence of Skermanella aerolata NBRC 106429.</title>
        <authorList>
            <person name="Hosoyama A."/>
            <person name="Uohara A."/>
            <person name="Ohji S."/>
            <person name="Ichikawa N."/>
        </authorList>
    </citation>
    <scope>NUCLEOTIDE SEQUENCE [LARGE SCALE GENOMIC DNA]</scope>
    <source>
        <strain evidence="1 2">NBRC 106429</strain>
    </source>
</reference>
<dbReference type="AlphaFoldDB" id="A0A512E2X2"/>
<organism evidence="1 2">
    <name type="scientific">Skermanella aerolata</name>
    <dbReference type="NCBI Taxonomy" id="393310"/>
    <lineage>
        <taxon>Bacteria</taxon>
        <taxon>Pseudomonadati</taxon>
        <taxon>Pseudomonadota</taxon>
        <taxon>Alphaproteobacteria</taxon>
        <taxon>Rhodospirillales</taxon>
        <taxon>Azospirillaceae</taxon>
        <taxon>Skermanella</taxon>
    </lineage>
</organism>